<dbReference type="GO" id="GO:0052689">
    <property type="term" value="F:carboxylic ester hydrolase activity"/>
    <property type="evidence" value="ECO:0007669"/>
    <property type="project" value="UniProtKB-KW"/>
</dbReference>
<proteinExistence type="inferred from homology"/>
<dbReference type="PROSITE" id="PS00155">
    <property type="entry name" value="CUTINASE_1"/>
    <property type="match status" value="1"/>
</dbReference>
<accession>A0A1X2LZZ9</accession>
<dbReference type="FunFam" id="3.40.50.1820:FF:000176">
    <property type="entry name" value="Cutinase Cut4"/>
    <property type="match status" value="1"/>
</dbReference>
<dbReference type="OrthoDB" id="3690529at2"/>
<dbReference type="PANTHER" id="PTHR33630">
    <property type="entry name" value="CUTINASE RV1984C-RELATED-RELATED"/>
    <property type="match status" value="1"/>
</dbReference>
<comment type="function">
    <text evidence="8">Catalyzes the hydrolysis of complex carboxylic polyesters found in the cell wall of plants. Degrades cutin, a macromolecule that forms the structure of the plant cuticle.</text>
</comment>
<sequence length="231" mass="23618">MRLIGVTPRPLTRSGRRRARPAYRLASLAAAALAAAALLLTPALAPLASAACPDVEVVFARGTGEPPGIGRVGQAFVSSLRQQTNKSIGTYGVIYPANKDFLAAADGANDASDHIQQMANTCPATKLVLGGYSQGAAVIDIVAAAPLPGLGFTQPLPAADDDHIAAIALFGNPSGRAGGLMSALTPQFGSKTINLCNDGDPICSDGNRWRAHMGYVPGLTNQAASFVASKI</sequence>
<evidence type="ECO:0000256" key="6">
    <source>
        <dbReference type="ARBA" id="ARBA00022801"/>
    </source>
</evidence>
<feature type="chain" id="PRO_5011834474" description="Cutinase" evidence="8">
    <location>
        <begin position="51"/>
        <end position="231"/>
    </location>
</feature>
<dbReference type="InterPro" id="IPR043580">
    <property type="entry name" value="CUTINASE_1"/>
</dbReference>
<protein>
    <recommendedName>
        <fullName evidence="8">Cutinase</fullName>
        <ecNumber evidence="8">3.1.1.-</ecNumber>
    </recommendedName>
</protein>
<keyword evidence="5 8" id="KW-0732">Signal</keyword>
<evidence type="ECO:0000256" key="7">
    <source>
        <dbReference type="ARBA" id="ARBA00023157"/>
    </source>
</evidence>
<evidence type="ECO:0000256" key="1">
    <source>
        <dbReference type="ARBA" id="ARBA00004613"/>
    </source>
</evidence>
<keyword evidence="7" id="KW-1015">Disulfide bond</keyword>
<dbReference type="SUPFAM" id="SSF53474">
    <property type="entry name" value="alpha/beta-Hydrolases"/>
    <property type="match status" value="1"/>
</dbReference>
<evidence type="ECO:0000256" key="5">
    <source>
        <dbReference type="ARBA" id="ARBA00022729"/>
    </source>
</evidence>
<evidence type="ECO:0000256" key="2">
    <source>
        <dbReference type="ARBA" id="ARBA00007534"/>
    </source>
</evidence>
<dbReference type="InterPro" id="IPR000675">
    <property type="entry name" value="Cutinase/axe"/>
</dbReference>
<evidence type="ECO:0000256" key="3">
    <source>
        <dbReference type="ARBA" id="ARBA00022487"/>
    </source>
</evidence>
<comment type="similarity">
    <text evidence="2 8">Belongs to the cutinase family.</text>
</comment>
<keyword evidence="4 8" id="KW-0964">Secreted</keyword>
<keyword evidence="10" id="KW-1185">Reference proteome</keyword>
<dbReference type="EMBL" id="NCXP01000001">
    <property type="protein sequence ID" value="OSC42967.1"/>
    <property type="molecule type" value="Genomic_DNA"/>
</dbReference>
<dbReference type="InterPro" id="IPR029058">
    <property type="entry name" value="AB_hydrolase_fold"/>
</dbReference>
<dbReference type="Pfam" id="PF01083">
    <property type="entry name" value="Cutinase"/>
    <property type="match status" value="1"/>
</dbReference>
<organism evidence="9 10">
    <name type="scientific">Mycobacterium decipiens</name>
    <dbReference type="NCBI Taxonomy" id="1430326"/>
    <lineage>
        <taxon>Bacteria</taxon>
        <taxon>Bacillati</taxon>
        <taxon>Actinomycetota</taxon>
        <taxon>Actinomycetes</taxon>
        <taxon>Mycobacteriales</taxon>
        <taxon>Mycobacteriaceae</taxon>
        <taxon>Mycobacterium</taxon>
    </lineage>
</organism>
<gene>
    <name evidence="9" type="ORF">B8W66_00675</name>
</gene>
<dbReference type="Proteomes" id="UP000193247">
    <property type="component" value="Unassembled WGS sequence"/>
</dbReference>
<feature type="signal peptide" evidence="8">
    <location>
        <begin position="1"/>
        <end position="50"/>
    </location>
</feature>
<dbReference type="GO" id="GO:0005576">
    <property type="term" value="C:extracellular region"/>
    <property type="evidence" value="ECO:0007669"/>
    <property type="project" value="UniProtKB-SubCell"/>
</dbReference>
<name>A0A1X2LZZ9_9MYCO</name>
<dbReference type="SMART" id="SM01110">
    <property type="entry name" value="Cutinase"/>
    <property type="match status" value="1"/>
</dbReference>
<dbReference type="PANTHER" id="PTHR33630:SF9">
    <property type="entry name" value="CUTINASE 4"/>
    <property type="match status" value="1"/>
</dbReference>
<dbReference type="AlphaFoldDB" id="A0A1X2LZZ9"/>
<dbReference type="Gene3D" id="3.40.50.1820">
    <property type="entry name" value="alpha/beta hydrolase"/>
    <property type="match status" value="1"/>
</dbReference>
<dbReference type="STRING" id="1430326.B8W66_00675"/>
<dbReference type="RefSeq" id="WP_085323108.1">
    <property type="nucleotide sequence ID" value="NZ_NCXP01000001.1"/>
</dbReference>
<dbReference type="EC" id="3.1.1.-" evidence="8"/>
<comment type="caution">
    <text evidence="9">The sequence shown here is derived from an EMBL/GenBank/DDBJ whole genome shotgun (WGS) entry which is preliminary data.</text>
</comment>
<evidence type="ECO:0000256" key="4">
    <source>
        <dbReference type="ARBA" id="ARBA00022525"/>
    </source>
</evidence>
<evidence type="ECO:0000313" key="10">
    <source>
        <dbReference type="Proteomes" id="UP000193247"/>
    </source>
</evidence>
<keyword evidence="3 8" id="KW-0719">Serine esterase</keyword>
<evidence type="ECO:0000256" key="8">
    <source>
        <dbReference type="RuleBase" id="RU361263"/>
    </source>
</evidence>
<reference evidence="9 10" key="1">
    <citation type="submission" date="2017-04" db="EMBL/GenBank/DDBJ databases">
        <title>The new phylogeny of genus Mycobacterium.</title>
        <authorList>
            <person name="Tortoli E."/>
            <person name="Trovato A."/>
            <person name="Cirillo D.M."/>
        </authorList>
    </citation>
    <scope>NUCLEOTIDE SEQUENCE [LARGE SCALE GENOMIC DNA]</scope>
    <source>
        <strain evidence="9 10">TBL 1200985</strain>
    </source>
</reference>
<keyword evidence="6 8" id="KW-0378">Hydrolase</keyword>
<comment type="subcellular location">
    <subcellularLocation>
        <location evidence="1 8">Secreted</location>
    </subcellularLocation>
</comment>
<evidence type="ECO:0000313" key="9">
    <source>
        <dbReference type="EMBL" id="OSC42967.1"/>
    </source>
</evidence>